<dbReference type="Proteomes" id="UP000814140">
    <property type="component" value="Unassembled WGS sequence"/>
</dbReference>
<evidence type="ECO:0000313" key="1">
    <source>
        <dbReference type="EMBL" id="KAI0055245.1"/>
    </source>
</evidence>
<accession>A0ACB8SH26</accession>
<reference evidence="1" key="2">
    <citation type="journal article" date="2022" name="New Phytol.">
        <title>Evolutionary transition to the ectomycorrhizal habit in the genomes of a hyperdiverse lineage of mushroom-forming fungi.</title>
        <authorList>
            <person name="Looney B."/>
            <person name="Miyauchi S."/>
            <person name="Morin E."/>
            <person name="Drula E."/>
            <person name="Courty P.E."/>
            <person name="Kohler A."/>
            <person name="Kuo A."/>
            <person name="LaButti K."/>
            <person name="Pangilinan J."/>
            <person name="Lipzen A."/>
            <person name="Riley R."/>
            <person name="Andreopoulos W."/>
            <person name="He G."/>
            <person name="Johnson J."/>
            <person name="Nolan M."/>
            <person name="Tritt A."/>
            <person name="Barry K.W."/>
            <person name="Grigoriev I.V."/>
            <person name="Nagy L.G."/>
            <person name="Hibbett D."/>
            <person name="Henrissat B."/>
            <person name="Matheny P.B."/>
            <person name="Labbe J."/>
            <person name="Martin F.M."/>
        </authorList>
    </citation>
    <scope>NUCLEOTIDE SEQUENCE</scope>
    <source>
        <strain evidence="1">HHB10654</strain>
    </source>
</reference>
<name>A0ACB8SH26_9AGAM</name>
<keyword evidence="2" id="KW-1185">Reference proteome</keyword>
<gene>
    <name evidence="1" type="ORF">BV25DRAFT_1843096</name>
</gene>
<organism evidence="1 2">
    <name type="scientific">Artomyces pyxidatus</name>
    <dbReference type="NCBI Taxonomy" id="48021"/>
    <lineage>
        <taxon>Eukaryota</taxon>
        <taxon>Fungi</taxon>
        <taxon>Dikarya</taxon>
        <taxon>Basidiomycota</taxon>
        <taxon>Agaricomycotina</taxon>
        <taxon>Agaricomycetes</taxon>
        <taxon>Russulales</taxon>
        <taxon>Auriscalpiaceae</taxon>
        <taxon>Artomyces</taxon>
    </lineage>
</organism>
<sequence>MAIGTRSKTNSETTTSTTSTAKAAKANPTPTSKKNTAAAGKLKTGTQPVLQGGKRKLANVADASDDESEDVALVTRAVKAQRPTKRQQTLAQSQGAGEEEEEVSLPKKKAEKQKKAEALAKESLRLKKIEEANAKLRDFEEIEEAPPIRRKAKPKRTPLQLDSDEEEMASQLRGGRIRQHEGSGGQDSPELATGKAGGPKRIARKKSLELYEMESNKSYTLSEIEAMGISQDPESVRELEELMSTTGKHSGDQEDSGEVAVMVVDEDADADADEDEDKDEADEVDVGKDDADEDEDKDADEEEDADTANLWKGSEIMEVDVDLAGKKKGVRAKQDVTLLSNSVSAAGGKKIKIRLQDFPNEISKRIADVGNKHMRAVISLANGFPAAQDKVNLAWSSAEQACANDKILTRALRYIEKEDPKLQSQIIDYINYAPWSMRGDIRKHSVALIRKHYDLENLAKKLGPEEMAKLVAWLAPTDPQALRPFTFGELDLEARTYNKKKNHACELVKEVIHAVWFHKKKDPEAVQWQDDFADIPLPLLAMVFTAVSVSI</sequence>
<protein>
    <submittedName>
        <fullName evidence="1">Uncharacterized protein</fullName>
    </submittedName>
</protein>
<evidence type="ECO:0000313" key="2">
    <source>
        <dbReference type="Proteomes" id="UP000814140"/>
    </source>
</evidence>
<reference evidence="1" key="1">
    <citation type="submission" date="2021-03" db="EMBL/GenBank/DDBJ databases">
        <authorList>
            <consortium name="DOE Joint Genome Institute"/>
            <person name="Ahrendt S."/>
            <person name="Looney B.P."/>
            <person name="Miyauchi S."/>
            <person name="Morin E."/>
            <person name="Drula E."/>
            <person name="Courty P.E."/>
            <person name="Chicoki N."/>
            <person name="Fauchery L."/>
            <person name="Kohler A."/>
            <person name="Kuo A."/>
            <person name="Labutti K."/>
            <person name="Pangilinan J."/>
            <person name="Lipzen A."/>
            <person name="Riley R."/>
            <person name="Andreopoulos W."/>
            <person name="He G."/>
            <person name="Johnson J."/>
            <person name="Barry K.W."/>
            <person name="Grigoriev I.V."/>
            <person name="Nagy L."/>
            <person name="Hibbett D."/>
            <person name="Henrissat B."/>
            <person name="Matheny P.B."/>
            <person name="Labbe J."/>
            <person name="Martin F."/>
        </authorList>
    </citation>
    <scope>NUCLEOTIDE SEQUENCE</scope>
    <source>
        <strain evidence="1">HHB10654</strain>
    </source>
</reference>
<dbReference type="EMBL" id="MU277302">
    <property type="protein sequence ID" value="KAI0055245.1"/>
    <property type="molecule type" value="Genomic_DNA"/>
</dbReference>
<comment type="caution">
    <text evidence="1">The sequence shown here is derived from an EMBL/GenBank/DDBJ whole genome shotgun (WGS) entry which is preliminary data.</text>
</comment>
<proteinExistence type="predicted"/>